<dbReference type="InterPro" id="IPR011010">
    <property type="entry name" value="DNA_brk_join_enz"/>
</dbReference>
<dbReference type="OrthoDB" id="9785687at2"/>
<protein>
    <recommendedName>
        <fullName evidence="2">Tyr recombinase domain-containing protein</fullName>
    </recommendedName>
</protein>
<gene>
    <name evidence="3" type="ORF">D3Z33_15710</name>
</gene>
<evidence type="ECO:0000313" key="3">
    <source>
        <dbReference type="EMBL" id="NBI08299.1"/>
    </source>
</evidence>
<keyword evidence="4" id="KW-1185">Reference proteome</keyword>
<accession>A0A845R2W1</accession>
<dbReference type="Proteomes" id="UP000467132">
    <property type="component" value="Unassembled WGS sequence"/>
</dbReference>
<evidence type="ECO:0000256" key="1">
    <source>
        <dbReference type="ARBA" id="ARBA00023172"/>
    </source>
</evidence>
<dbReference type="AlphaFoldDB" id="A0A845R2W1"/>
<evidence type="ECO:0000313" key="4">
    <source>
        <dbReference type="Proteomes" id="UP000467132"/>
    </source>
</evidence>
<name>A0A845R2W1_9CLOT</name>
<keyword evidence="1" id="KW-0233">DNA recombination</keyword>
<feature type="domain" description="Tyr recombinase" evidence="2">
    <location>
        <begin position="1"/>
        <end position="154"/>
    </location>
</feature>
<sequence>MINITIFVFCVIYVSKALQMIKGTLTLVEPKTKKSNRSVAVHENVMEVLKAERKKQIGYRMVLGETYKNNNFVCSRDDGRPMNPDYISKTFPKIKRKLGLEVRFHDLKHTHATMLLKQNVHPKVVQERLGDSSIGITMDTYSYVSPDMQKEAAKKIGNIIK</sequence>
<dbReference type="Pfam" id="PF00589">
    <property type="entry name" value="Phage_integrase"/>
    <property type="match status" value="1"/>
</dbReference>
<dbReference type="PROSITE" id="PS51898">
    <property type="entry name" value="TYR_RECOMBINASE"/>
    <property type="match status" value="1"/>
</dbReference>
<dbReference type="GO" id="GO:0003677">
    <property type="term" value="F:DNA binding"/>
    <property type="evidence" value="ECO:0007669"/>
    <property type="project" value="InterPro"/>
</dbReference>
<proteinExistence type="predicted"/>
<dbReference type="InterPro" id="IPR050090">
    <property type="entry name" value="Tyrosine_recombinase_XerCD"/>
</dbReference>
<comment type="caution">
    <text evidence="3">The sequence shown here is derived from an EMBL/GenBank/DDBJ whole genome shotgun (WGS) entry which is preliminary data.</text>
</comment>
<dbReference type="InterPro" id="IPR002104">
    <property type="entry name" value="Integrase_catalytic"/>
</dbReference>
<dbReference type="GO" id="GO:0006310">
    <property type="term" value="P:DNA recombination"/>
    <property type="evidence" value="ECO:0007669"/>
    <property type="project" value="UniProtKB-KW"/>
</dbReference>
<evidence type="ECO:0000259" key="2">
    <source>
        <dbReference type="PROSITE" id="PS51898"/>
    </source>
</evidence>
<dbReference type="GO" id="GO:0015074">
    <property type="term" value="P:DNA integration"/>
    <property type="evidence" value="ECO:0007669"/>
    <property type="project" value="InterPro"/>
</dbReference>
<dbReference type="PANTHER" id="PTHR30349">
    <property type="entry name" value="PHAGE INTEGRASE-RELATED"/>
    <property type="match status" value="1"/>
</dbReference>
<dbReference type="Gene3D" id="1.10.443.10">
    <property type="entry name" value="Intergrase catalytic core"/>
    <property type="match status" value="1"/>
</dbReference>
<dbReference type="EMBL" id="QXXA01000028">
    <property type="protein sequence ID" value="NBI08299.1"/>
    <property type="molecule type" value="Genomic_DNA"/>
</dbReference>
<dbReference type="PANTHER" id="PTHR30349:SF64">
    <property type="entry name" value="PROPHAGE INTEGRASE INTD-RELATED"/>
    <property type="match status" value="1"/>
</dbReference>
<reference evidence="3 4" key="1">
    <citation type="submission" date="2018-08" db="EMBL/GenBank/DDBJ databases">
        <title>Murine metabolic-syndrome-specific gut microbial biobank.</title>
        <authorList>
            <person name="Liu C."/>
        </authorList>
    </citation>
    <scope>NUCLEOTIDE SEQUENCE [LARGE SCALE GENOMIC DNA]</scope>
    <source>
        <strain evidence="3 4">583</strain>
    </source>
</reference>
<dbReference type="InterPro" id="IPR013762">
    <property type="entry name" value="Integrase-like_cat_sf"/>
</dbReference>
<organism evidence="3 4">
    <name type="scientific">Senegalia massiliensis</name>
    <dbReference type="NCBI Taxonomy" id="1720316"/>
    <lineage>
        <taxon>Bacteria</taxon>
        <taxon>Bacillati</taxon>
        <taxon>Bacillota</taxon>
        <taxon>Clostridia</taxon>
        <taxon>Eubacteriales</taxon>
        <taxon>Clostridiaceae</taxon>
        <taxon>Senegalia</taxon>
    </lineage>
</organism>
<dbReference type="SUPFAM" id="SSF56349">
    <property type="entry name" value="DNA breaking-rejoining enzymes"/>
    <property type="match status" value="1"/>
</dbReference>